<evidence type="ECO:0008006" key="3">
    <source>
        <dbReference type="Google" id="ProtNLM"/>
    </source>
</evidence>
<sequence length="271" mass="30718">MFQPRVFRSADKRILHKSGPEKVWESLGPGVEVFRYPTGEPVRRIITQGGSRKVGGFYSWKMMNHTVFESVTEERCSMLMDVHSAVDAFYAQPETIRVTGTEGNSFEYTPDFLSILGGTRFRLENKRACDLWPPKPADRYDESGIRKWEKAALVRARLRAVRQAYTRCGLQWKLVLDLHIANMAAPEVVDELVSHGGRPISEGDWRRLREHIIAAENATTLDAASAVLREAEDPRGTVLARVSEGLLGIDLHEIPRDESLVFLTGRRRDEV</sequence>
<dbReference type="RefSeq" id="WP_139239581.1">
    <property type="nucleotide sequence ID" value="NZ_JAJALK010000003.1"/>
</dbReference>
<gene>
    <name evidence="1" type="ORF">QO001_001650</name>
</gene>
<comment type="caution">
    <text evidence="1">The sequence shown here is derived from an EMBL/GenBank/DDBJ whole genome shotgun (WGS) entry which is preliminary data.</text>
</comment>
<name>A0AAJ1TSY2_9HYPH</name>
<proteinExistence type="predicted"/>
<reference evidence="1" key="1">
    <citation type="submission" date="2023-07" db="EMBL/GenBank/DDBJ databases">
        <title>Genomic Encyclopedia of Type Strains, Phase IV (KMG-IV): sequencing the most valuable type-strain genomes for metagenomic binning, comparative biology and taxonomic classification.</title>
        <authorList>
            <person name="Goeker M."/>
        </authorList>
    </citation>
    <scope>NUCLEOTIDE SEQUENCE</scope>
    <source>
        <strain evidence="1">DSM 19569</strain>
    </source>
</reference>
<dbReference type="EMBL" id="JAUSWL010000002">
    <property type="protein sequence ID" value="MDQ0542732.1"/>
    <property type="molecule type" value="Genomic_DNA"/>
</dbReference>
<protein>
    <recommendedName>
        <fullName evidence="3">TnsA endonuclease N terminal</fullName>
    </recommendedName>
</protein>
<evidence type="ECO:0000313" key="2">
    <source>
        <dbReference type="Proteomes" id="UP001223420"/>
    </source>
</evidence>
<evidence type="ECO:0000313" key="1">
    <source>
        <dbReference type="EMBL" id="MDQ0542732.1"/>
    </source>
</evidence>
<organism evidence="1 2">
    <name type="scientific">Methylobacterium brachiatum</name>
    <dbReference type="NCBI Taxonomy" id="269660"/>
    <lineage>
        <taxon>Bacteria</taxon>
        <taxon>Pseudomonadati</taxon>
        <taxon>Pseudomonadota</taxon>
        <taxon>Alphaproteobacteria</taxon>
        <taxon>Hyphomicrobiales</taxon>
        <taxon>Methylobacteriaceae</taxon>
        <taxon>Methylobacterium</taxon>
    </lineage>
</organism>
<accession>A0AAJ1TSY2</accession>
<dbReference type="Proteomes" id="UP001223420">
    <property type="component" value="Unassembled WGS sequence"/>
</dbReference>
<dbReference type="AlphaFoldDB" id="A0AAJ1TSY2"/>